<feature type="region of interest" description="Disordered" evidence="1">
    <location>
        <begin position="519"/>
        <end position="562"/>
    </location>
</feature>
<feature type="compositionally biased region" description="Basic and acidic residues" evidence="1">
    <location>
        <begin position="346"/>
        <end position="363"/>
    </location>
</feature>
<protein>
    <submittedName>
        <fullName evidence="2">Uncharacterized protein</fullName>
    </submittedName>
</protein>
<sequence>MQPTPVESTYQSFDTDRYSNISHSVRSPSRVTGFVYFESGNEDATSDHGQGADMTEEDFGDLVEEGFSDDDEVVIDEMGEDGLDFSLRISDEEAEEEQSPDRSRRKKQPAESSRAHYMDPTFASKMHESDVIVPDDVKEFRQDESFTEKKEKVKVKAKAKNPEKDDEDEAEVRPLETVDEFRNRMARNSPSPKPKMSPEDEGIKKEVEGKATSFLGNEGASFQSNNNNPPLPSEIWEMVKEGYEAKITAAAKDADRTARREERRKYREKNIANRLNDTSGGGSSTAEPEIMVDRAATRALAGDVEGARAMLERKRGQKIKREAIAVEKLRAQVAKKKRREARQRKREAIERLKEKKEKKEKERARRKKKGKKRKVESESSSSSDSTSDTSSSDSDDSLESSSDSSVEIPIVRSLSKSSKSIHDTINTVAKTLTHAIGDPISNHKAFYQTPLEAVTEVLPFVDEDGLLGAVDTDMLELRRIQSKLSYQLGRLSTTLNNVATAAKASEKVGHEKAFLMGRTGRSEAERGNDSLKRNPHILMHPPPEQEEEKKEGRISPDSLNGVYDTLEGREERVREEEQRRAYELQRRAHEEAMLQQQLRVTEEMKRQEQMYVPLQVHQGREGQQMAMVMPPNTTKLQNLTKRIYANTGSTGAGAGGPVNSYPFSAPNTSLSSAYLLSQPPPLPHQMGGGGAPPQIRTPTYPSLQTNQRMTQDFTKPVLYPLKVRGVSIGGSNGGGNGGNYAGASSVIGSQTGRQSPNFAVADNLMRGLDVQTQAGPSEAGGPDNNNNYYVPPREPVQIDPVKLVNTGTAADRVLRMMDQDGYRFSDAINEYVKRND</sequence>
<feature type="region of interest" description="Disordered" evidence="1">
    <location>
        <begin position="88"/>
        <end position="233"/>
    </location>
</feature>
<dbReference type="Proteomes" id="UP001165122">
    <property type="component" value="Unassembled WGS sequence"/>
</dbReference>
<dbReference type="AlphaFoldDB" id="A0A9W7A175"/>
<feature type="compositionally biased region" description="Basic and acidic residues" evidence="1">
    <location>
        <begin position="171"/>
        <end position="183"/>
    </location>
</feature>
<feature type="compositionally biased region" description="Basic and acidic residues" evidence="1">
    <location>
        <begin position="252"/>
        <end position="271"/>
    </location>
</feature>
<dbReference type="EMBL" id="BRXW01000490">
    <property type="protein sequence ID" value="GMH59530.1"/>
    <property type="molecule type" value="Genomic_DNA"/>
</dbReference>
<feature type="compositionally biased region" description="Basic and acidic residues" evidence="1">
    <location>
        <begin position="125"/>
        <end position="151"/>
    </location>
</feature>
<feature type="compositionally biased region" description="Basic and acidic residues" evidence="1">
    <location>
        <begin position="520"/>
        <end position="532"/>
    </location>
</feature>
<gene>
    <name evidence="2" type="ORF">TrLO_g7108</name>
</gene>
<proteinExistence type="predicted"/>
<evidence type="ECO:0000313" key="2">
    <source>
        <dbReference type="EMBL" id="GMH59530.1"/>
    </source>
</evidence>
<reference evidence="3" key="1">
    <citation type="journal article" date="2023" name="Commun. Biol.">
        <title>Genome analysis of Parmales, the sister group of diatoms, reveals the evolutionary specialization of diatoms from phago-mixotrophs to photoautotrophs.</title>
        <authorList>
            <person name="Ban H."/>
            <person name="Sato S."/>
            <person name="Yoshikawa S."/>
            <person name="Yamada K."/>
            <person name="Nakamura Y."/>
            <person name="Ichinomiya M."/>
            <person name="Sato N."/>
            <person name="Blanc-Mathieu R."/>
            <person name="Endo H."/>
            <person name="Kuwata A."/>
            <person name="Ogata H."/>
        </authorList>
    </citation>
    <scope>NUCLEOTIDE SEQUENCE [LARGE SCALE GENOMIC DNA]</scope>
    <source>
        <strain evidence="3">NIES 3700</strain>
    </source>
</reference>
<name>A0A9W7A175_9STRA</name>
<feature type="compositionally biased region" description="Low complexity" evidence="1">
    <location>
        <begin position="378"/>
        <end position="392"/>
    </location>
</feature>
<feature type="compositionally biased region" description="Basic residues" evidence="1">
    <location>
        <begin position="333"/>
        <end position="345"/>
    </location>
</feature>
<feature type="compositionally biased region" description="Basic residues" evidence="1">
    <location>
        <begin position="364"/>
        <end position="374"/>
    </location>
</feature>
<feature type="compositionally biased region" description="Basic and acidic residues" evidence="1">
    <location>
        <begin position="196"/>
        <end position="209"/>
    </location>
</feature>
<evidence type="ECO:0000313" key="3">
    <source>
        <dbReference type="Proteomes" id="UP001165122"/>
    </source>
</evidence>
<accession>A0A9W7A175</accession>
<feature type="region of interest" description="Disordered" evidence="1">
    <location>
        <begin position="1"/>
        <end position="26"/>
    </location>
</feature>
<feature type="region of interest" description="Disordered" evidence="1">
    <location>
        <begin position="332"/>
        <end position="406"/>
    </location>
</feature>
<feature type="region of interest" description="Disordered" evidence="1">
    <location>
        <begin position="249"/>
        <end position="289"/>
    </location>
</feature>
<comment type="caution">
    <text evidence="2">The sequence shown here is derived from an EMBL/GenBank/DDBJ whole genome shotgun (WGS) entry which is preliminary data.</text>
</comment>
<evidence type="ECO:0000256" key="1">
    <source>
        <dbReference type="SAM" id="MobiDB-lite"/>
    </source>
</evidence>
<keyword evidence="3" id="KW-1185">Reference proteome</keyword>
<dbReference type="OrthoDB" id="10420709at2759"/>
<organism evidence="2 3">
    <name type="scientific">Triparma laevis f. longispina</name>
    <dbReference type="NCBI Taxonomy" id="1714387"/>
    <lineage>
        <taxon>Eukaryota</taxon>
        <taxon>Sar</taxon>
        <taxon>Stramenopiles</taxon>
        <taxon>Ochrophyta</taxon>
        <taxon>Bolidophyceae</taxon>
        <taxon>Parmales</taxon>
        <taxon>Triparmaceae</taxon>
        <taxon>Triparma</taxon>
    </lineage>
</organism>